<evidence type="ECO:0000256" key="4">
    <source>
        <dbReference type="SAM" id="Phobius"/>
    </source>
</evidence>
<evidence type="ECO:0000259" key="6">
    <source>
        <dbReference type="Pfam" id="PF07730"/>
    </source>
</evidence>
<dbReference type="InterPro" id="IPR011712">
    <property type="entry name" value="Sig_transdc_His_kin_sub3_dim/P"/>
</dbReference>
<evidence type="ECO:0000259" key="5">
    <source>
        <dbReference type="Pfam" id="PF02518"/>
    </source>
</evidence>
<dbReference type="Pfam" id="PF07730">
    <property type="entry name" value="HisKA_3"/>
    <property type="match status" value="1"/>
</dbReference>
<dbReference type="Gene3D" id="1.20.5.1930">
    <property type="match status" value="1"/>
</dbReference>
<keyword evidence="4" id="KW-1133">Transmembrane helix</keyword>
<name>A0A5A5T7K2_9CHLR</name>
<feature type="transmembrane region" description="Helical" evidence="4">
    <location>
        <begin position="101"/>
        <end position="123"/>
    </location>
</feature>
<keyword evidence="3" id="KW-0902">Two-component regulatory system</keyword>
<dbReference type="GO" id="GO:0046983">
    <property type="term" value="F:protein dimerization activity"/>
    <property type="evidence" value="ECO:0007669"/>
    <property type="project" value="InterPro"/>
</dbReference>
<dbReference type="PANTHER" id="PTHR24421">
    <property type="entry name" value="NITRATE/NITRITE SENSOR PROTEIN NARX-RELATED"/>
    <property type="match status" value="1"/>
</dbReference>
<evidence type="ECO:0008006" key="9">
    <source>
        <dbReference type="Google" id="ProtNLM"/>
    </source>
</evidence>
<gene>
    <name evidence="7" type="ORF">KDI_05470</name>
</gene>
<dbReference type="InterPro" id="IPR050482">
    <property type="entry name" value="Sensor_HK_TwoCompSys"/>
</dbReference>
<evidence type="ECO:0000256" key="2">
    <source>
        <dbReference type="ARBA" id="ARBA00022777"/>
    </source>
</evidence>
<keyword evidence="8" id="KW-1185">Reference proteome</keyword>
<dbReference type="InterPro" id="IPR003594">
    <property type="entry name" value="HATPase_dom"/>
</dbReference>
<dbReference type="Pfam" id="PF02518">
    <property type="entry name" value="HATPase_c"/>
    <property type="match status" value="1"/>
</dbReference>
<dbReference type="RefSeq" id="WP_172631813.1">
    <property type="nucleotide sequence ID" value="NZ_BIXY01000004.1"/>
</dbReference>
<keyword evidence="1" id="KW-0808">Transferase</keyword>
<comment type="caution">
    <text evidence="7">The sequence shown here is derived from an EMBL/GenBank/DDBJ whole genome shotgun (WGS) entry which is preliminary data.</text>
</comment>
<dbReference type="Gene3D" id="3.30.565.10">
    <property type="entry name" value="Histidine kinase-like ATPase, C-terminal domain"/>
    <property type="match status" value="1"/>
</dbReference>
<keyword evidence="4" id="KW-0812">Transmembrane</keyword>
<dbReference type="GO" id="GO:0000155">
    <property type="term" value="F:phosphorelay sensor kinase activity"/>
    <property type="evidence" value="ECO:0007669"/>
    <property type="project" value="InterPro"/>
</dbReference>
<evidence type="ECO:0000256" key="3">
    <source>
        <dbReference type="ARBA" id="ARBA00023012"/>
    </source>
</evidence>
<dbReference type="GO" id="GO:0016020">
    <property type="term" value="C:membrane"/>
    <property type="evidence" value="ECO:0007669"/>
    <property type="project" value="InterPro"/>
</dbReference>
<evidence type="ECO:0000313" key="8">
    <source>
        <dbReference type="Proteomes" id="UP000322530"/>
    </source>
</evidence>
<feature type="transmembrane region" description="Helical" evidence="4">
    <location>
        <begin position="135"/>
        <end position="154"/>
    </location>
</feature>
<dbReference type="Proteomes" id="UP000322530">
    <property type="component" value="Unassembled WGS sequence"/>
</dbReference>
<feature type="domain" description="Histidine kinase/HSP90-like ATPase" evidence="5">
    <location>
        <begin position="311"/>
        <end position="397"/>
    </location>
</feature>
<feature type="transmembrane region" description="Helical" evidence="4">
    <location>
        <begin position="38"/>
        <end position="56"/>
    </location>
</feature>
<feature type="transmembrane region" description="Helical" evidence="4">
    <location>
        <begin position="12"/>
        <end position="32"/>
    </location>
</feature>
<feature type="transmembrane region" description="Helical" evidence="4">
    <location>
        <begin position="68"/>
        <end position="95"/>
    </location>
</feature>
<dbReference type="SUPFAM" id="SSF55874">
    <property type="entry name" value="ATPase domain of HSP90 chaperone/DNA topoisomerase II/histidine kinase"/>
    <property type="match status" value="1"/>
</dbReference>
<dbReference type="InterPro" id="IPR036890">
    <property type="entry name" value="HATPase_C_sf"/>
</dbReference>
<dbReference type="EMBL" id="BIXY01000004">
    <property type="protein sequence ID" value="GCF06983.1"/>
    <property type="molecule type" value="Genomic_DNA"/>
</dbReference>
<keyword evidence="2" id="KW-0418">Kinase</keyword>
<feature type="domain" description="Signal transduction histidine kinase subgroup 3 dimerisation and phosphoacceptor" evidence="6">
    <location>
        <begin position="199"/>
        <end position="264"/>
    </location>
</feature>
<dbReference type="PANTHER" id="PTHR24421:SF55">
    <property type="entry name" value="SENSOR HISTIDINE KINASE YDFH"/>
    <property type="match status" value="1"/>
</dbReference>
<evidence type="ECO:0000313" key="7">
    <source>
        <dbReference type="EMBL" id="GCF06983.1"/>
    </source>
</evidence>
<dbReference type="CDD" id="cd16917">
    <property type="entry name" value="HATPase_UhpB-NarQ-NarX-like"/>
    <property type="match status" value="1"/>
</dbReference>
<reference evidence="7 8" key="1">
    <citation type="submission" date="2019-01" db="EMBL/GenBank/DDBJ databases">
        <title>Draft genome sequence of Dictyobacter sp. Uno17.</title>
        <authorList>
            <person name="Wang C.M."/>
            <person name="Zheng Y."/>
            <person name="Sakai Y."/>
            <person name="Abe K."/>
            <person name="Yokota A."/>
            <person name="Yabe S."/>
        </authorList>
    </citation>
    <scope>NUCLEOTIDE SEQUENCE [LARGE SCALE GENOMIC DNA]</scope>
    <source>
        <strain evidence="7 8">Uno17</strain>
    </source>
</reference>
<accession>A0A5A5T7K2</accession>
<evidence type="ECO:0000256" key="1">
    <source>
        <dbReference type="ARBA" id="ARBA00022679"/>
    </source>
</evidence>
<protein>
    <recommendedName>
        <fullName evidence="9">Histidine kinase domain-containing protein</fullName>
    </recommendedName>
</protein>
<proteinExistence type="predicted"/>
<sequence>MASLLRGHLENSFLLLWLLLVYLWIVLLFFSASLPASSLLFTTLLFAGHIVLYGGGTFFAQRGYQRPLILIGLIGSVILLGSLVRNANILLGLYLALCVEAFYLLGQTRITAGCIVVCLLLFWINLKSIHNSFGFGYNFIPPLLFIGGFVVLQAQQTNVHRRTQILLRELEEAHNGLKSAHAQLTAYALQLESLTREAERHRLARELHDTQSQGLVGLLLQLEAINSHLTHQRYERASTLVVQAIYRSRDTLAAARQAIDDLRANGISPSDLPEAVQEEIDHLVTTTNIHCHSDLPVLSLVPASFCEYTLRVITEGLTNIARHAQATEARVCALSNNTGIIVEISDNGIGFDPLSAEQLVGHYGLLGLRERAHLIQGQFEVISSPGKGTTLRFALPQIKERTNDNRATDSYSRGDC</sequence>
<keyword evidence="4" id="KW-0472">Membrane</keyword>
<organism evidence="7 8">
    <name type="scientific">Dictyobacter arantiisoli</name>
    <dbReference type="NCBI Taxonomy" id="2014874"/>
    <lineage>
        <taxon>Bacteria</taxon>
        <taxon>Bacillati</taxon>
        <taxon>Chloroflexota</taxon>
        <taxon>Ktedonobacteria</taxon>
        <taxon>Ktedonobacterales</taxon>
        <taxon>Dictyobacteraceae</taxon>
        <taxon>Dictyobacter</taxon>
    </lineage>
</organism>
<dbReference type="AlphaFoldDB" id="A0A5A5T7K2"/>